<proteinExistence type="predicted"/>
<evidence type="ECO:0008006" key="5">
    <source>
        <dbReference type="Google" id="ProtNLM"/>
    </source>
</evidence>
<sequence>MWQIFLNFNGSFLIAMTTLASVVEHAVELQTFVMVGQDELRMRGLLKQGTKPNDIDKINDAIRDYVEKRMELESNRSSVQWDLVTAAQNTVTEAVQCLHSVRVVEGHVLWDAPPPKVVQIQTPSASTDIQIVQNTEPGMGKRSSTGSTPTGSMKNGQSTRSKAVRRQTTTSMAASHTLGIGTCASTPKPPPKPQELPGVLSNAVPLRFGPPKVRKKANEDDLWKKFSLNATPSEQPSVEWLTQLRDLVVDLGPANKDKVISKIGLELWCQLVFLNVHRGNSRTLSKTKVSKVDISTWDLIPTEANMPCKTCSHKVACHWPNSEDHSKCRECHLQAKRCTFSGNSMKRGRKRKRSSESPSTSRRRVKVDLEADEDDEVDSQDEMLDPPAEALNTLTRPRPTLTLQKMDSLKTPATRSSTSKLLYPTKVTPHQNLGSAERIAQLTPRITLSPRPSSSSLNPEMPTPFSEIQQTRSDKSPPVIMPPVPLNERGDDTTIGNESIITCPMLSVPASRSLTIHDSRSPTPTADDPSKNTFPTLANEFFHSGKTNMSPTRPHGRPGHDEYDRLLEEIKDWDADTCKRHLARVMADLHCAIGNTRELQKQLNELLKKDEALLAFVLEIDAAHQKALKELTQLRSNRQS</sequence>
<feature type="signal peptide" evidence="2">
    <location>
        <begin position="1"/>
        <end position="20"/>
    </location>
</feature>
<evidence type="ECO:0000256" key="2">
    <source>
        <dbReference type="SAM" id="SignalP"/>
    </source>
</evidence>
<feature type="region of interest" description="Disordered" evidence="1">
    <location>
        <begin position="448"/>
        <end position="485"/>
    </location>
</feature>
<keyword evidence="4" id="KW-1185">Reference proteome</keyword>
<organism evidence="3 4">
    <name type="scientific">Armillaria tabescens</name>
    <name type="common">Ringless honey mushroom</name>
    <name type="synonym">Agaricus tabescens</name>
    <dbReference type="NCBI Taxonomy" id="1929756"/>
    <lineage>
        <taxon>Eukaryota</taxon>
        <taxon>Fungi</taxon>
        <taxon>Dikarya</taxon>
        <taxon>Basidiomycota</taxon>
        <taxon>Agaricomycotina</taxon>
        <taxon>Agaricomycetes</taxon>
        <taxon>Agaricomycetidae</taxon>
        <taxon>Agaricales</taxon>
        <taxon>Marasmiineae</taxon>
        <taxon>Physalacriaceae</taxon>
        <taxon>Desarmillaria</taxon>
    </lineage>
</organism>
<feature type="compositionally biased region" description="Low complexity" evidence="1">
    <location>
        <begin position="448"/>
        <end position="457"/>
    </location>
</feature>
<comment type="caution">
    <text evidence="3">The sequence shown here is derived from an EMBL/GenBank/DDBJ whole genome shotgun (WGS) entry which is preliminary data.</text>
</comment>
<protein>
    <recommendedName>
        <fullName evidence="5">Zn(2)-C6 fungal-type domain-containing protein</fullName>
    </recommendedName>
</protein>
<dbReference type="AlphaFoldDB" id="A0AA39JAQ9"/>
<feature type="compositionally biased region" description="Polar residues" evidence="1">
    <location>
        <begin position="135"/>
        <end position="174"/>
    </location>
</feature>
<gene>
    <name evidence="3" type="ORF">EV420DRAFT_1586960</name>
</gene>
<feature type="region of interest" description="Disordered" evidence="1">
    <location>
        <begin position="342"/>
        <end position="387"/>
    </location>
</feature>
<keyword evidence="2" id="KW-0732">Signal</keyword>
<evidence type="ECO:0000256" key="1">
    <source>
        <dbReference type="SAM" id="MobiDB-lite"/>
    </source>
</evidence>
<feature type="compositionally biased region" description="Acidic residues" evidence="1">
    <location>
        <begin position="370"/>
        <end position="384"/>
    </location>
</feature>
<feature type="region of interest" description="Disordered" evidence="1">
    <location>
        <begin position="135"/>
        <end position="196"/>
    </location>
</feature>
<feature type="chain" id="PRO_5041358759" description="Zn(2)-C6 fungal-type domain-containing protein" evidence="2">
    <location>
        <begin position="21"/>
        <end position="640"/>
    </location>
</feature>
<evidence type="ECO:0000313" key="4">
    <source>
        <dbReference type="Proteomes" id="UP001175211"/>
    </source>
</evidence>
<reference evidence="3" key="1">
    <citation type="submission" date="2023-06" db="EMBL/GenBank/DDBJ databases">
        <authorList>
            <consortium name="Lawrence Berkeley National Laboratory"/>
            <person name="Ahrendt S."/>
            <person name="Sahu N."/>
            <person name="Indic B."/>
            <person name="Wong-Bajracharya J."/>
            <person name="Merenyi Z."/>
            <person name="Ke H.-M."/>
            <person name="Monk M."/>
            <person name="Kocsube S."/>
            <person name="Drula E."/>
            <person name="Lipzen A."/>
            <person name="Balint B."/>
            <person name="Henrissat B."/>
            <person name="Andreopoulos B."/>
            <person name="Martin F.M."/>
            <person name="Harder C.B."/>
            <person name="Rigling D."/>
            <person name="Ford K.L."/>
            <person name="Foster G.D."/>
            <person name="Pangilinan J."/>
            <person name="Papanicolaou A."/>
            <person name="Barry K."/>
            <person name="LaButti K."/>
            <person name="Viragh M."/>
            <person name="Koriabine M."/>
            <person name="Yan M."/>
            <person name="Riley R."/>
            <person name="Champramary S."/>
            <person name="Plett K.L."/>
            <person name="Tsai I.J."/>
            <person name="Slot J."/>
            <person name="Sipos G."/>
            <person name="Plett J."/>
            <person name="Nagy L.G."/>
            <person name="Grigoriev I.V."/>
        </authorList>
    </citation>
    <scope>NUCLEOTIDE SEQUENCE</scope>
    <source>
        <strain evidence="3">CCBAS 213</strain>
    </source>
</reference>
<accession>A0AA39JAQ9</accession>
<dbReference type="EMBL" id="JAUEPS010000103">
    <property type="protein sequence ID" value="KAK0437919.1"/>
    <property type="molecule type" value="Genomic_DNA"/>
</dbReference>
<name>A0AA39JAQ9_ARMTA</name>
<evidence type="ECO:0000313" key="3">
    <source>
        <dbReference type="EMBL" id="KAK0437919.1"/>
    </source>
</evidence>
<dbReference type="RefSeq" id="XP_060322740.1">
    <property type="nucleotide sequence ID" value="XM_060474826.1"/>
</dbReference>
<dbReference type="GeneID" id="85358374"/>
<dbReference type="Proteomes" id="UP001175211">
    <property type="component" value="Unassembled WGS sequence"/>
</dbReference>